<dbReference type="EMBL" id="JACJPY010000022">
    <property type="protein sequence ID" value="MBD2150255.1"/>
    <property type="molecule type" value="Genomic_DNA"/>
</dbReference>
<keyword evidence="2" id="KW-1185">Reference proteome</keyword>
<reference evidence="1" key="1">
    <citation type="journal article" date="2015" name="ISME J.">
        <title>Draft Genome Sequence of Streptomyces incarnatus NRRL8089, which Produces the Nucleoside Antibiotic Sinefungin.</title>
        <authorList>
            <person name="Oshima K."/>
            <person name="Hattori M."/>
            <person name="Shimizu H."/>
            <person name="Fukuda K."/>
            <person name="Nemoto M."/>
            <person name="Inagaki K."/>
            <person name="Tamura T."/>
        </authorList>
    </citation>
    <scope>NUCLEOTIDE SEQUENCE</scope>
    <source>
        <strain evidence="1">FACHB-1277</strain>
    </source>
</reference>
<dbReference type="PANTHER" id="PTHR36803">
    <property type="entry name" value="PROTEIN CHLORORESPIRATORY REDUCTION 7, CHLOROPLASTIC"/>
    <property type="match status" value="1"/>
</dbReference>
<gene>
    <name evidence="1" type="ORF">H6F44_09010</name>
</gene>
<dbReference type="AlphaFoldDB" id="A0A926US71"/>
<sequence length="86" mass="10226">MPNSMMYYEDTYVVLSPDMQQQFVTQPELEQILHNLLINIQDDLPRDLQNIKTIPEQVQRLIKTACDLNCGDRGTWQWYVVRLDKI</sequence>
<dbReference type="InterPro" id="IPR021954">
    <property type="entry name" value="CRR7"/>
</dbReference>
<dbReference type="Gene3D" id="3.90.940.40">
    <property type="entry name" value="Protein CHLORORESPIRATORY REDUCTION 7"/>
    <property type="match status" value="1"/>
</dbReference>
<dbReference type="Proteomes" id="UP000631421">
    <property type="component" value="Unassembled WGS sequence"/>
</dbReference>
<evidence type="ECO:0000313" key="2">
    <source>
        <dbReference type="Proteomes" id="UP000631421"/>
    </source>
</evidence>
<evidence type="ECO:0000313" key="1">
    <source>
        <dbReference type="EMBL" id="MBD2150255.1"/>
    </source>
</evidence>
<name>A0A926US71_9CYAN</name>
<organism evidence="1 2">
    <name type="scientific">Pseudanabaena cinerea FACHB-1277</name>
    <dbReference type="NCBI Taxonomy" id="2949581"/>
    <lineage>
        <taxon>Bacteria</taxon>
        <taxon>Bacillati</taxon>
        <taxon>Cyanobacteriota</taxon>
        <taxon>Cyanophyceae</taxon>
        <taxon>Pseudanabaenales</taxon>
        <taxon>Pseudanabaenaceae</taxon>
        <taxon>Pseudanabaena</taxon>
        <taxon>Pseudanabaena cinerea</taxon>
    </lineage>
</organism>
<proteinExistence type="predicted"/>
<dbReference type="InterPro" id="IPR038150">
    <property type="entry name" value="CRR7-like_sf"/>
</dbReference>
<dbReference type="PANTHER" id="PTHR36803:SF1">
    <property type="entry name" value="PROTEIN CHLORORESPIRATORY REDUCTION 7, CHLOROPLASTIC"/>
    <property type="match status" value="1"/>
</dbReference>
<reference evidence="1" key="2">
    <citation type="submission" date="2020-08" db="EMBL/GenBank/DDBJ databases">
        <authorList>
            <person name="Chen M."/>
            <person name="Teng W."/>
            <person name="Zhao L."/>
            <person name="Hu C."/>
            <person name="Zhou Y."/>
            <person name="Han B."/>
            <person name="Song L."/>
            <person name="Shu W."/>
        </authorList>
    </citation>
    <scope>NUCLEOTIDE SEQUENCE</scope>
    <source>
        <strain evidence="1">FACHB-1277</strain>
    </source>
</reference>
<comment type="caution">
    <text evidence="1">The sequence shown here is derived from an EMBL/GenBank/DDBJ whole genome shotgun (WGS) entry which is preliminary data.</text>
</comment>
<protein>
    <submittedName>
        <fullName evidence="1">Chlororespiratory reduction protein 7</fullName>
    </submittedName>
</protein>
<dbReference type="Pfam" id="PF12095">
    <property type="entry name" value="CRR7"/>
    <property type="match status" value="1"/>
</dbReference>
<dbReference type="RefSeq" id="WP_190350618.1">
    <property type="nucleotide sequence ID" value="NZ_JACJPY010000022.1"/>
</dbReference>
<accession>A0A926US71</accession>